<feature type="domain" description="ResB-like" evidence="6">
    <location>
        <begin position="1"/>
        <end position="78"/>
    </location>
</feature>
<evidence type="ECO:0000256" key="4">
    <source>
        <dbReference type="ARBA" id="ARBA00022989"/>
    </source>
</evidence>
<dbReference type="Proteomes" id="UP001194696">
    <property type="component" value="Unassembled WGS sequence"/>
</dbReference>
<evidence type="ECO:0000256" key="5">
    <source>
        <dbReference type="ARBA" id="ARBA00023136"/>
    </source>
</evidence>
<gene>
    <name evidence="7" type="ORF">BGZ96_007249</name>
</gene>
<sequence length="151" mass="16077">MPKRFASDIVVLDKTSQQPIAARIEVNKPFIYRGIAIYQSSFEDGGSSVQFTAYPMAGSKVRPFELKGQINSSLPLTDDGTTLELTDFRAINVENIADADGKADALLRYGAYGEDLDAIACSVANPALARNCRQAFCGAFSSAGDAIAMAA</sequence>
<reference evidence="7 8" key="1">
    <citation type="journal article" date="2020" name="Fungal Divers.">
        <title>Resolving the Mortierellaceae phylogeny through synthesis of multi-gene phylogenetics and phylogenomics.</title>
        <authorList>
            <person name="Vandepol N."/>
            <person name="Liber J."/>
            <person name="Desiro A."/>
            <person name="Na H."/>
            <person name="Kennedy M."/>
            <person name="Barry K."/>
            <person name="Grigoriev I.V."/>
            <person name="Miller A.N."/>
            <person name="O'Donnell K."/>
            <person name="Stajich J.E."/>
            <person name="Bonito G."/>
        </authorList>
    </citation>
    <scope>NUCLEOTIDE SEQUENCE [LARGE SCALE GENOMIC DNA]</scope>
    <source>
        <strain evidence="7 8">AD045</strain>
    </source>
</reference>
<evidence type="ECO:0000256" key="2">
    <source>
        <dbReference type="ARBA" id="ARBA00022692"/>
    </source>
</evidence>
<keyword evidence="3" id="KW-0201">Cytochrome c-type biogenesis</keyword>
<evidence type="ECO:0000313" key="7">
    <source>
        <dbReference type="EMBL" id="KAG0289086.1"/>
    </source>
</evidence>
<evidence type="ECO:0000256" key="1">
    <source>
        <dbReference type="ARBA" id="ARBA00004141"/>
    </source>
</evidence>
<evidence type="ECO:0000259" key="6">
    <source>
        <dbReference type="Pfam" id="PF05140"/>
    </source>
</evidence>
<evidence type="ECO:0000256" key="3">
    <source>
        <dbReference type="ARBA" id="ARBA00022748"/>
    </source>
</evidence>
<evidence type="ECO:0000313" key="8">
    <source>
        <dbReference type="Proteomes" id="UP001194696"/>
    </source>
</evidence>
<organism evidence="7 8">
    <name type="scientific">Linnemannia gamsii</name>
    <dbReference type="NCBI Taxonomy" id="64522"/>
    <lineage>
        <taxon>Eukaryota</taxon>
        <taxon>Fungi</taxon>
        <taxon>Fungi incertae sedis</taxon>
        <taxon>Mucoromycota</taxon>
        <taxon>Mortierellomycotina</taxon>
        <taxon>Mortierellomycetes</taxon>
        <taxon>Mortierellales</taxon>
        <taxon>Mortierellaceae</taxon>
        <taxon>Linnemannia</taxon>
    </lineage>
</organism>
<keyword evidence="2" id="KW-0812">Transmembrane</keyword>
<proteinExistence type="predicted"/>
<comment type="caution">
    <text evidence="7">The sequence shown here is derived from an EMBL/GenBank/DDBJ whole genome shotgun (WGS) entry which is preliminary data.</text>
</comment>
<keyword evidence="4" id="KW-1133">Transmembrane helix</keyword>
<dbReference type="EMBL" id="JAAAIM010000368">
    <property type="protein sequence ID" value="KAG0289086.1"/>
    <property type="molecule type" value="Genomic_DNA"/>
</dbReference>
<accession>A0ABQ7K0U0</accession>
<dbReference type="InterPro" id="IPR007816">
    <property type="entry name" value="ResB-like_domain"/>
</dbReference>
<dbReference type="Pfam" id="PF05140">
    <property type="entry name" value="ResB"/>
    <property type="match status" value="1"/>
</dbReference>
<keyword evidence="5" id="KW-0472">Membrane</keyword>
<comment type="subcellular location">
    <subcellularLocation>
        <location evidence="1">Membrane</location>
        <topology evidence="1">Multi-pass membrane protein</topology>
    </subcellularLocation>
</comment>
<protein>
    <recommendedName>
        <fullName evidence="6">ResB-like domain-containing protein</fullName>
    </recommendedName>
</protein>
<keyword evidence="8" id="KW-1185">Reference proteome</keyword>
<name>A0ABQ7K0U0_9FUNG</name>